<sequence>MTYHRIGATLAALGVSGVAHADVRLHTMELVLATRSAASTTSWRWSRSASGRRRWAARLAG</sequence>
<accession>A0ABS4R0L6</accession>
<name>A0ABS4R0L6_9HYPH</name>
<dbReference type="EMBL" id="JAGILA010000003">
    <property type="protein sequence ID" value="MBP2236224.1"/>
    <property type="molecule type" value="Genomic_DNA"/>
</dbReference>
<reference evidence="1 2" key="1">
    <citation type="submission" date="2021-03" db="EMBL/GenBank/DDBJ databases">
        <title>Genomic Encyclopedia of Type Strains, Phase IV (KMG-IV): sequencing the most valuable type-strain genomes for metagenomic binning, comparative biology and taxonomic classification.</title>
        <authorList>
            <person name="Goeker M."/>
        </authorList>
    </citation>
    <scope>NUCLEOTIDE SEQUENCE [LARGE SCALE GENOMIC DNA]</scope>
    <source>
        <strain evidence="1 2">DSM 13372</strain>
    </source>
</reference>
<protein>
    <submittedName>
        <fullName evidence="1">Uncharacterized protein</fullName>
    </submittedName>
</protein>
<gene>
    <name evidence="1" type="ORF">J2Z31_002738</name>
</gene>
<keyword evidence="2" id="KW-1185">Reference proteome</keyword>
<evidence type="ECO:0000313" key="2">
    <source>
        <dbReference type="Proteomes" id="UP000730739"/>
    </source>
</evidence>
<proteinExistence type="predicted"/>
<comment type="caution">
    <text evidence="1">The sequence shown here is derived from an EMBL/GenBank/DDBJ whole genome shotgun (WGS) entry which is preliminary data.</text>
</comment>
<dbReference type="Proteomes" id="UP000730739">
    <property type="component" value="Unassembled WGS sequence"/>
</dbReference>
<evidence type="ECO:0000313" key="1">
    <source>
        <dbReference type="EMBL" id="MBP2236224.1"/>
    </source>
</evidence>
<organism evidence="1 2">
    <name type="scientific">Sinorhizobium kostiense</name>
    <dbReference type="NCBI Taxonomy" id="76747"/>
    <lineage>
        <taxon>Bacteria</taxon>
        <taxon>Pseudomonadati</taxon>
        <taxon>Pseudomonadota</taxon>
        <taxon>Alphaproteobacteria</taxon>
        <taxon>Hyphomicrobiales</taxon>
        <taxon>Rhizobiaceae</taxon>
        <taxon>Sinorhizobium/Ensifer group</taxon>
        <taxon>Sinorhizobium</taxon>
    </lineage>
</organism>